<name>A0A9K3CVG4_9EUKA</name>
<gene>
    <name evidence="3" type="ORF">KIPB_003440</name>
</gene>
<organism evidence="3 4">
    <name type="scientific">Kipferlia bialata</name>
    <dbReference type="NCBI Taxonomy" id="797122"/>
    <lineage>
        <taxon>Eukaryota</taxon>
        <taxon>Metamonada</taxon>
        <taxon>Carpediemonas-like organisms</taxon>
        <taxon>Kipferlia</taxon>
    </lineage>
</organism>
<evidence type="ECO:0000256" key="1">
    <source>
        <dbReference type="SAM" id="MobiDB-lite"/>
    </source>
</evidence>
<dbReference type="EMBL" id="BDIP01000659">
    <property type="protein sequence ID" value="GIQ82324.1"/>
    <property type="molecule type" value="Genomic_DNA"/>
</dbReference>
<dbReference type="AlphaFoldDB" id="A0A9K3CVG4"/>
<accession>A0A9K3CVG4</accession>
<comment type="caution">
    <text evidence="3">The sequence shown here is derived from an EMBL/GenBank/DDBJ whole genome shotgun (WGS) entry which is preliminary data.</text>
</comment>
<proteinExistence type="predicted"/>
<dbReference type="InterPro" id="IPR011989">
    <property type="entry name" value="ARM-like"/>
</dbReference>
<dbReference type="Proteomes" id="UP000265618">
    <property type="component" value="Unassembled WGS sequence"/>
</dbReference>
<feature type="transmembrane region" description="Helical" evidence="2">
    <location>
        <begin position="97"/>
        <end position="118"/>
    </location>
</feature>
<keyword evidence="2" id="KW-0472">Membrane</keyword>
<dbReference type="SUPFAM" id="SSF48371">
    <property type="entry name" value="ARM repeat"/>
    <property type="match status" value="1"/>
</dbReference>
<dbReference type="Gene3D" id="1.25.10.10">
    <property type="entry name" value="Leucine-rich Repeat Variant"/>
    <property type="match status" value="1"/>
</dbReference>
<evidence type="ECO:0000256" key="2">
    <source>
        <dbReference type="SAM" id="Phobius"/>
    </source>
</evidence>
<feature type="compositionally biased region" description="Basic and acidic residues" evidence="1">
    <location>
        <begin position="839"/>
        <end position="857"/>
    </location>
</feature>
<protein>
    <submittedName>
        <fullName evidence="3">Uncharacterized protein</fullName>
    </submittedName>
</protein>
<feature type="compositionally biased region" description="Acidic residues" evidence="1">
    <location>
        <begin position="20"/>
        <end position="39"/>
    </location>
</feature>
<feature type="region of interest" description="Disordered" evidence="1">
    <location>
        <begin position="821"/>
        <end position="857"/>
    </location>
</feature>
<evidence type="ECO:0000313" key="3">
    <source>
        <dbReference type="EMBL" id="GIQ82324.1"/>
    </source>
</evidence>
<keyword evidence="2" id="KW-0812">Transmembrane</keyword>
<evidence type="ECO:0000313" key="4">
    <source>
        <dbReference type="Proteomes" id="UP000265618"/>
    </source>
</evidence>
<sequence length="904" mass="97402">MLGELIPRLNTLDCRTTYESEPEEEEEEAAAETQGEAEGDATMSGDAEGEGEGDVPSECASGDVAMEREGESESEEYDDDVSLSLSTLSQMRLSAGLAYAVAMGYSGAGVCLCALVGLMPPERILITPVIAAISNFISGSLSQTTTTKAKKGTAPEEEEEEAPVRRRSTGKAERAALDTEYHRTLGHVTLSLSFVALGMREGERTEGMATLCELVVGGAAMALASLTDHKTPKMSRESMVDAVVQLGLATLADEYYHQHHNNAMTLLGTVLSLHGGAYLTDILMEKAEKENRSCDGRKDTEGTRKGVHFDELLTIAAHGMVKATRKKDERMALSVTVGSLIDTLRGRGDPIPNKAVKLLRLLSRQRSKEVRAATADVIGFLLNQHCESLSEGEAEKERERNDIKALFDTAVSMTSETDITVSSTALIALSLATDYMVQQGLLMKDIPGLGHALSAKAVALRRAGVRLVCALATSILTRTHTLSEAVGKSMGVLRDGHWETVAQRQVAEDEIGVAIQDLEEMVLKYQDPEMVSICEVLSHRVQDEKVAVRRTAIQGLSSATELALSFSVPEAHAGYDNTLGSGYETPYAVGLVDAFLQSIVPVAANVAEHEAQRGQDDIAALESAHTVLYRLIVSTDCEQDGFDRGALAMVLQVIAGSALPPDMLGRALVCHDKDRADRLVHVLTGALLMTYGETGAGADGWQLDGVTHQQQDGLWYLLSSVCGSVPHGSISHRSGLKAVPLLWQILADRGQTMGGKAREFYIFLMSLDTRKVKACVAREHKDIMATIASVTTRQLRAYATPFGAIYNALFTLLRHHQPDIGTEVVTGGESSKSKKKTSKASESEEDATLRRQGAEPHSVDIARCEGDTLTLALALFDGALGYLTEAYLMEEGEKERDMANTLSQ</sequence>
<dbReference type="InterPro" id="IPR016024">
    <property type="entry name" value="ARM-type_fold"/>
</dbReference>
<keyword evidence="4" id="KW-1185">Reference proteome</keyword>
<feature type="region of interest" description="Disordered" evidence="1">
    <location>
        <begin position="1"/>
        <end position="80"/>
    </location>
</feature>
<feature type="non-terminal residue" evidence="3">
    <location>
        <position position="1"/>
    </location>
</feature>
<keyword evidence="2" id="KW-1133">Transmembrane helix</keyword>
<feature type="region of interest" description="Disordered" evidence="1">
    <location>
        <begin position="144"/>
        <end position="173"/>
    </location>
</feature>
<reference evidence="3 4" key="1">
    <citation type="journal article" date="2018" name="PLoS ONE">
        <title>The draft genome of Kipferlia bialata reveals reductive genome evolution in fornicate parasites.</title>
        <authorList>
            <person name="Tanifuji G."/>
            <person name="Takabayashi S."/>
            <person name="Kume K."/>
            <person name="Takagi M."/>
            <person name="Nakayama T."/>
            <person name="Kamikawa R."/>
            <person name="Inagaki Y."/>
            <person name="Hashimoto T."/>
        </authorList>
    </citation>
    <scope>NUCLEOTIDE SEQUENCE [LARGE SCALE GENOMIC DNA]</scope>
    <source>
        <strain evidence="3">NY0173</strain>
    </source>
</reference>